<comment type="caution">
    <text evidence="1">The sequence shown here is derived from an EMBL/GenBank/DDBJ whole genome shotgun (WGS) entry which is preliminary data.</text>
</comment>
<reference evidence="1 2" key="1">
    <citation type="submission" date="2024-09" db="EMBL/GenBank/DDBJ databases">
        <title>Rethinking Asexuality: The Enigmatic Case of Functional Sexual Genes in Lepraria (Stereocaulaceae).</title>
        <authorList>
            <person name="Doellman M."/>
            <person name="Sun Y."/>
            <person name="Barcenas-Pena A."/>
            <person name="Lumbsch H.T."/>
            <person name="Grewe F."/>
        </authorList>
    </citation>
    <scope>NUCLEOTIDE SEQUENCE [LARGE SCALE GENOMIC DNA]</scope>
    <source>
        <strain evidence="1 2">Mercado 3170</strain>
    </source>
</reference>
<name>A0ABR4A646_9LECA</name>
<evidence type="ECO:0000313" key="1">
    <source>
        <dbReference type="EMBL" id="KAL2040841.1"/>
    </source>
</evidence>
<gene>
    <name evidence="1" type="ORF">N7G274_006299</name>
</gene>
<protein>
    <submittedName>
        <fullName evidence="1">Uncharacterized protein</fullName>
    </submittedName>
</protein>
<organism evidence="1 2">
    <name type="scientific">Stereocaulon virgatum</name>
    <dbReference type="NCBI Taxonomy" id="373712"/>
    <lineage>
        <taxon>Eukaryota</taxon>
        <taxon>Fungi</taxon>
        <taxon>Dikarya</taxon>
        <taxon>Ascomycota</taxon>
        <taxon>Pezizomycotina</taxon>
        <taxon>Lecanoromycetes</taxon>
        <taxon>OSLEUM clade</taxon>
        <taxon>Lecanoromycetidae</taxon>
        <taxon>Lecanorales</taxon>
        <taxon>Lecanorineae</taxon>
        <taxon>Stereocaulaceae</taxon>
        <taxon>Stereocaulon</taxon>
    </lineage>
</organism>
<dbReference type="EMBL" id="JBEFKJ010000019">
    <property type="protein sequence ID" value="KAL2040841.1"/>
    <property type="molecule type" value="Genomic_DNA"/>
</dbReference>
<proteinExistence type="predicted"/>
<accession>A0ABR4A646</accession>
<sequence>MPIHIFKPRTSRVDDNRHLSSKDHTPGIALTANSISALHITLKGTHERITSVYNQHAPPIEFGNCRYYIPQCLQQPTTTSPPIRRISFEFTNEDTSMGAAGEQQAFLGVYCIWYRETERPKSAREYEEMDGEFWILRQVQWRPEVGEVIEWEDIPEGMEEGMEGEWWFKVSVLPMMKRLMIGEGLVVVVACRLGCEKRCERRVVDHLCASLS</sequence>
<keyword evidence="2" id="KW-1185">Reference proteome</keyword>
<evidence type="ECO:0000313" key="2">
    <source>
        <dbReference type="Proteomes" id="UP001590950"/>
    </source>
</evidence>
<dbReference type="Proteomes" id="UP001590950">
    <property type="component" value="Unassembled WGS sequence"/>
</dbReference>